<organism evidence="3 4">
    <name type="scientific">Hyaloscypha hepaticicola</name>
    <dbReference type="NCBI Taxonomy" id="2082293"/>
    <lineage>
        <taxon>Eukaryota</taxon>
        <taxon>Fungi</taxon>
        <taxon>Dikarya</taxon>
        <taxon>Ascomycota</taxon>
        <taxon>Pezizomycotina</taxon>
        <taxon>Leotiomycetes</taxon>
        <taxon>Helotiales</taxon>
        <taxon>Hyaloscyphaceae</taxon>
        <taxon>Hyaloscypha</taxon>
    </lineage>
</organism>
<sequence>MAQCIDSVESPVAATLAPNTIATDFLSAVTRCDEPNAQAITSGGSSTILIRAKSEPRPDLWQRAWEELKRDDEKLVRRYTDILDSYSKLSANSTLQQKLRAITKERQQEISRREWKIPIGKKPKRDFGTAAAALDPIHAGVPRAGVCVLRPTQDIDNEFEKLVKYLIKAKVQVPEYSEDLDNSLAPQKAHPSLSTWILEHLKYLQWLAGEDDRLWIHGKPGSGKTVLVAVVVDDLYRRPGVLASDVQPARECVGSVFCREY</sequence>
<evidence type="ECO:0000313" key="4">
    <source>
        <dbReference type="Proteomes" id="UP000235672"/>
    </source>
</evidence>
<dbReference type="PANTHER" id="PTHR10039">
    <property type="entry name" value="AMELOGENIN"/>
    <property type="match status" value="1"/>
</dbReference>
<evidence type="ECO:0000259" key="2">
    <source>
        <dbReference type="Pfam" id="PF24883"/>
    </source>
</evidence>
<dbReference type="Proteomes" id="UP000235672">
    <property type="component" value="Unassembled WGS sequence"/>
</dbReference>
<protein>
    <recommendedName>
        <fullName evidence="2">Nephrocystin 3-like N-terminal domain-containing protein</fullName>
    </recommendedName>
</protein>
<dbReference type="EMBL" id="KZ613497">
    <property type="protein sequence ID" value="PMD17920.1"/>
    <property type="molecule type" value="Genomic_DNA"/>
</dbReference>
<accession>A0A2J6PV77</accession>
<dbReference type="InterPro" id="IPR027417">
    <property type="entry name" value="P-loop_NTPase"/>
</dbReference>
<name>A0A2J6PV77_9HELO</name>
<evidence type="ECO:0000256" key="1">
    <source>
        <dbReference type="ARBA" id="ARBA00022737"/>
    </source>
</evidence>
<keyword evidence="4" id="KW-1185">Reference proteome</keyword>
<feature type="domain" description="Nephrocystin 3-like N-terminal" evidence="2">
    <location>
        <begin position="195"/>
        <end position="238"/>
    </location>
</feature>
<gene>
    <name evidence="3" type="ORF">NA56DRAFT_661898</name>
</gene>
<dbReference type="Pfam" id="PF24883">
    <property type="entry name" value="NPHP3_N"/>
    <property type="match status" value="1"/>
</dbReference>
<dbReference type="InterPro" id="IPR056884">
    <property type="entry name" value="NPHP3-like_N"/>
</dbReference>
<proteinExistence type="predicted"/>
<dbReference type="SUPFAM" id="SSF52540">
    <property type="entry name" value="P-loop containing nucleoside triphosphate hydrolases"/>
    <property type="match status" value="1"/>
</dbReference>
<dbReference type="OrthoDB" id="163438at2759"/>
<reference evidence="3 4" key="1">
    <citation type="submission" date="2016-05" db="EMBL/GenBank/DDBJ databases">
        <title>A degradative enzymes factory behind the ericoid mycorrhizal symbiosis.</title>
        <authorList>
            <consortium name="DOE Joint Genome Institute"/>
            <person name="Martino E."/>
            <person name="Morin E."/>
            <person name="Grelet G."/>
            <person name="Kuo A."/>
            <person name="Kohler A."/>
            <person name="Daghino S."/>
            <person name="Barry K."/>
            <person name="Choi C."/>
            <person name="Cichocki N."/>
            <person name="Clum A."/>
            <person name="Copeland A."/>
            <person name="Hainaut M."/>
            <person name="Haridas S."/>
            <person name="Labutti K."/>
            <person name="Lindquist E."/>
            <person name="Lipzen A."/>
            <person name="Khouja H.-R."/>
            <person name="Murat C."/>
            <person name="Ohm R."/>
            <person name="Olson A."/>
            <person name="Spatafora J."/>
            <person name="Veneault-Fourrey C."/>
            <person name="Henrissat B."/>
            <person name="Grigoriev I."/>
            <person name="Martin F."/>
            <person name="Perotto S."/>
        </authorList>
    </citation>
    <scope>NUCLEOTIDE SEQUENCE [LARGE SCALE GENOMIC DNA]</scope>
    <source>
        <strain evidence="3 4">UAMH 7357</strain>
    </source>
</reference>
<dbReference type="AlphaFoldDB" id="A0A2J6PV77"/>
<evidence type="ECO:0000313" key="3">
    <source>
        <dbReference type="EMBL" id="PMD17920.1"/>
    </source>
</evidence>
<keyword evidence="1" id="KW-0677">Repeat</keyword>